<dbReference type="InterPro" id="IPR006089">
    <property type="entry name" value="Acyl-CoA_DH_CS"/>
</dbReference>
<keyword evidence="4 6" id="KW-0274">FAD</keyword>
<keyword evidence="5 6" id="KW-0560">Oxidoreductase</keyword>
<dbReference type="InterPro" id="IPR006091">
    <property type="entry name" value="Acyl-CoA_Oxase/DH_mid-dom"/>
</dbReference>
<evidence type="ECO:0000256" key="1">
    <source>
        <dbReference type="ARBA" id="ARBA00001974"/>
    </source>
</evidence>
<dbReference type="InterPro" id="IPR009075">
    <property type="entry name" value="AcylCo_DH/oxidase_C"/>
</dbReference>
<comment type="cofactor">
    <cofactor evidence="1 6">
        <name>FAD</name>
        <dbReference type="ChEBI" id="CHEBI:57692"/>
    </cofactor>
</comment>
<proteinExistence type="inferred from homology"/>
<protein>
    <submittedName>
        <fullName evidence="11">Butyryl-CoA dehydrogenase</fullName>
    </submittedName>
</protein>
<dbReference type="OrthoDB" id="142556at2"/>
<dbReference type="PROSITE" id="PS00073">
    <property type="entry name" value="ACYL_COA_DH_2"/>
    <property type="match status" value="1"/>
</dbReference>
<keyword evidence="3 6" id="KW-0285">Flavoprotein</keyword>
<evidence type="ECO:0000256" key="4">
    <source>
        <dbReference type="ARBA" id="ARBA00022827"/>
    </source>
</evidence>
<dbReference type="GO" id="GO:0003995">
    <property type="term" value="F:acyl-CoA dehydrogenase activity"/>
    <property type="evidence" value="ECO:0007669"/>
    <property type="project" value="InterPro"/>
</dbReference>
<reference evidence="11 12" key="1">
    <citation type="submission" date="2014-07" db="EMBL/GenBank/DDBJ databases">
        <title>Genome Sequencing of Dermacoccus nishinomiyaensis.</title>
        <authorList>
            <person name="Hong K.W."/>
            <person name="Chan K.G."/>
        </authorList>
    </citation>
    <scope>NUCLEOTIDE SEQUENCE [LARGE SCALE GENOMIC DNA]</scope>
    <source>
        <strain evidence="11 12">M25</strain>
    </source>
</reference>
<dbReference type="Gene3D" id="1.20.140.10">
    <property type="entry name" value="Butyryl-CoA Dehydrogenase, subunit A, domain 3"/>
    <property type="match status" value="1"/>
</dbReference>
<dbReference type="InterPro" id="IPR013786">
    <property type="entry name" value="AcylCoA_DH/ox_N"/>
</dbReference>
<evidence type="ECO:0000256" key="7">
    <source>
        <dbReference type="SAM" id="MobiDB-lite"/>
    </source>
</evidence>
<dbReference type="KEGG" id="dni:HX89_09255"/>
<dbReference type="SUPFAM" id="SSF56645">
    <property type="entry name" value="Acyl-CoA dehydrogenase NM domain-like"/>
    <property type="match status" value="1"/>
</dbReference>
<dbReference type="Gene3D" id="1.10.540.10">
    <property type="entry name" value="Acyl-CoA dehydrogenase/oxidase, N-terminal domain"/>
    <property type="match status" value="1"/>
</dbReference>
<evidence type="ECO:0000256" key="6">
    <source>
        <dbReference type="RuleBase" id="RU362125"/>
    </source>
</evidence>
<accession>A0A075JII5</accession>
<dbReference type="SUPFAM" id="SSF47203">
    <property type="entry name" value="Acyl-CoA dehydrogenase C-terminal domain-like"/>
    <property type="match status" value="1"/>
</dbReference>
<dbReference type="GeneID" id="41841326"/>
<name>A0A075JII5_9MICO</name>
<comment type="similarity">
    <text evidence="2 6">Belongs to the acyl-CoA dehydrogenase family.</text>
</comment>
<dbReference type="GO" id="GO:0050660">
    <property type="term" value="F:flavin adenine dinucleotide binding"/>
    <property type="evidence" value="ECO:0007669"/>
    <property type="project" value="InterPro"/>
</dbReference>
<dbReference type="PANTHER" id="PTHR43884">
    <property type="entry name" value="ACYL-COA DEHYDROGENASE"/>
    <property type="match status" value="1"/>
</dbReference>
<gene>
    <name evidence="11" type="ORF">HX89_09255</name>
</gene>
<sequence>MTSTTNQASLADKGQPIALRLLAKAGGHDLLKNPAIRSTVERALYQGSKSGFKAQTAAGRAFTKKAGSGDAARSAPTKPRREFDLTPTEDQETIAAVAAELADELLRPAAAKADAERALPDEIRAQATEMGLTLVGVPAELGGIAEERSAVMTALVLEQLARGDMGLAVAIMAPAAVATAIASYGTSAQQETYLPAFTDEKKPAVAALALAEAGPLADPRTPATTATRDGADLVITGEKALVPCADSAELFVISVMLDGAARLVIVEAGTEGLTTSDEPAMGVRAAHTGRLHLDGVRVPAENLLGKADDTLDAIRRSRLAWAALACGTGRAVLDQVRQYVVERKAFGEPIGHRQAVAFTVSNIAIELDGLRLVTLRAAARLDAGDDASAAETIAHARALVGMHATQIGSDAVQLLGGHGFVKEFDNERWYRDLRGAGVLEGGVSV</sequence>
<dbReference type="Proteomes" id="UP000027986">
    <property type="component" value="Chromosome"/>
</dbReference>
<dbReference type="Pfam" id="PF00441">
    <property type="entry name" value="Acyl-CoA_dh_1"/>
    <property type="match status" value="1"/>
</dbReference>
<feature type="domain" description="Acyl-CoA oxidase/dehydrogenase middle" evidence="9">
    <location>
        <begin position="207"/>
        <end position="296"/>
    </location>
</feature>
<dbReference type="RefSeq" id="WP_081873683.1">
    <property type="nucleotide sequence ID" value="NZ_CP008889.1"/>
</dbReference>
<evidence type="ECO:0000259" key="10">
    <source>
        <dbReference type="Pfam" id="PF02771"/>
    </source>
</evidence>
<dbReference type="EMBL" id="CP008889">
    <property type="protein sequence ID" value="AIF41102.1"/>
    <property type="molecule type" value="Genomic_DNA"/>
</dbReference>
<evidence type="ECO:0000256" key="3">
    <source>
        <dbReference type="ARBA" id="ARBA00022630"/>
    </source>
</evidence>
<dbReference type="eggNOG" id="COG1960">
    <property type="taxonomic scope" value="Bacteria"/>
</dbReference>
<feature type="domain" description="Acyl-CoA dehydrogenase/oxidase C-terminal" evidence="8">
    <location>
        <begin position="312"/>
        <end position="441"/>
    </location>
</feature>
<dbReference type="PANTHER" id="PTHR43884:SF20">
    <property type="entry name" value="ACYL-COA DEHYDROGENASE FADE28"/>
    <property type="match status" value="1"/>
</dbReference>
<dbReference type="Gene3D" id="2.40.110.10">
    <property type="entry name" value="Butyryl-CoA Dehydrogenase, subunit A, domain 2"/>
    <property type="match status" value="1"/>
</dbReference>
<feature type="domain" description="Acyl-CoA dehydrogenase/oxidase N-terminal" evidence="10">
    <location>
        <begin position="88"/>
        <end position="199"/>
    </location>
</feature>
<keyword evidence="12" id="KW-1185">Reference proteome</keyword>
<dbReference type="Pfam" id="PF02771">
    <property type="entry name" value="Acyl-CoA_dh_N"/>
    <property type="match status" value="1"/>
</dbReference>
<evidence type="ECO:0000256" key="5">
    <source>
        <dbReference type="ARBA" id="ARBA00023002"/>
    </source>
</evidence>
<evidence type="ECO:0000313" key="11">
    <source>
        <dbReference type="EMBL" id="AIF41102.1"/>
    </source>
</evidence>
<evidence type="ECO:0000259" key="9">
    <source>
        <dbReference type="Pfam" id="PF02770"/>
    </source>
</evidence>
<dbReference type="InterPro" id="IPR009100">
    <property type="entry name" value="AcylCoA_DH/oxidase_NM_dom_sf"/>
</dbReference>
<dbReference type="InterPro" id="IPR046373">
    <property type="entry name" value="Acyl-CoA_Oxase/DH_mid-dom_sf"/>
</dbReference>
<organism evidence="11 12">
    <name type="scientific">Dermacoccus nishinomiyaensis</name>
    <dbReference type="NCBI Taxonomy" id="1274"/>
    <lineage>
        <taxon>Bacteria</taxon>
        <taxon>Bacillati</taxon>
        <taxon>Actinomycetota</taxon>
        <taxon>Actinomycetes</taxon>
        <taxon>Micrococcales</taxon>
        <taxon>Dermacoccaceae</taxon>
        <taxon>Dermacoccus</taxon>
    </lineage>
</organism>
<dbReference type="InterPro" id="IPR037069">
    <property type="entry name" value="AcylCoA_DH/ox_N_sf"/>
</dbReference>
<evidence type="ECO:0000313" key="12">
    <source>
        <dbReference type="Proteomes" id="UP000027986"/>
    </source>
</evidence>
<dbReference type="Pfam" id="PF02770">
    <property type="entry name" value="Acyl-CoA_dh_M"/>
    <property type="match status" value="1"/>
</dbReference>
<dbReference type="InterPro" id="IPR036250">
    <property type="entry name" value="AcylCo_DH-like_C"/>
</dbReference>
<dbReference type="AlphaFoldDB" id="A0A075JII5"/>
<feature type="region of interest" description="Disordered" evidence="7">
    <location>
        <begin position="63"/>
        <end position="85"/>
    </location>
</feature>
<evidence type="ECO:0000259" key="8">
    <source>
        <dbReference type="Pfam" id="PF00441"/>
    </source>
</evidence>
<evidence type="ECO:0000256" key="2">
    <source>
        <dbReference type="ARBA" id="ARBA00009347"/>
    </source>
</evidence>
<dbReference type="HOGENOM" id="CLU_018204_3_5_11"/>